<protein>
    <recommendedName>
        <fullName evidence="2">RNA 2',3'-cyclic phosphodiesterase</fullName>
        <shortName evidence="2">RNA 2',3'-CPDase</shortName>
        <ecNumber evidence="2">3.1.4.58</ecNumber>
    </recommendedName>
</protein>
<keyword evidence="1 2" id="KW-0378">Hydrolase</keyword>
<dbReference type="InterPro" id="IPR004175">
    <property type="entry name" value="RNA_CPDase"/>
</dbReference>
<keyword evidence="6" id="KW-1185">Reference proteome</keyword>
<evidence type="ECO:0000313" key="6">
    <source>
        <dbReference type="Proteomes" id="UP000448292"/>
    </source>
</evidence>
<organism evidence="5 6">
    <name type="scientific">Oceanidesulfovibrio indonesiensis</name>
    <dbReference type="NCBI Taxonomy" id="54767"/>
    <lineage>
        <taxon>Bacteria</taxon>
        <taxon>Pseudomonadati</taxon>
        <taxon>Thermodesulfobacteriota</taxon>
        <taxon>Desulfovibrionia</taxon>
        <taxon>Desulfovibrionales</taxon>
        <taxon>Desulfovibrionaceae</taxon>
        <taxon>Oceanidesulfovibrio</taxon>
    </lineage>
</organism>
<evidence type="ECO:0000256" key="2">
    <source>
        <dbReference type="HAMAP-Rule" id="MF_01940"/>
    </source>
</evidence>
<dbReference type="EMBL" id="QMIE01000017">
    <property type="protein sequence ID" value="TVM15401.1"/>
    <property type="molecule type" value="Genomic_DNA"/>
</dbReference>
<dbReference type="NCBIfam" id="TIGR02258">
    <property type="entry name" value="2_5_ligase"/>
    <property type="match status" value="1"/>
</dbReference>
<dbReference type="PANTHER" id="PTHR35561">
    <property type="entry name" value="RNA 2',3'-CYCLIC PHOSPHODIESTERASE"/>
    <property type="match status" value="1"/>
</dbReference>
<dbReference type="Pfam" id="PF02834">
    <property type="entry name" value="LigT_PEase"/>
    <property type="match status" value="1"/>
</dbReference>
<proteinExistence type="inferred from homology"/>
<name>A0A7M3MBB4_9BACT</name>
<comment type="similarity">
    <text evidence="2">Belongs to the 2H phosphoesterase superfamily. ThpR family.</text>
</comment>
<feature type="active site" description="Proton donor" evidence="2">
    <location>
        <position position="41"/>
    </location>
</feature>
<comment type="caution">
    <text evidence="5">The sequence shown here is derived from an EMBL/GenBank/DDBJ whole genome shotgun (WGS) entry which is preliminary data.</text>
</comment>
<sequence>MRCFVGLPLSQEYQNGLDIQRTKWGPRFSSPLTWTRPGNWHITLAFLGEVDESIQSTIVDALSGVAFAPFTFQAGGAGVFPPQGPPRVLWVGAQQGGIEVAGLAKAVQSTLEPLGFEPDSRPFTTHLTLARARRGRKRPGKGKRANKQSREGGFEKTAGGDPWRECIAGVGAAEWPAIPMDRFVLWRSHLSESGPRYEPLAIFPATGPSDNPE</sequence>
<dbReference type="Gene3D" id="3.90.1140.10">
    <property type="entry name" value="Cyclic phosphodiesterase"/>
    <property type="match status" value="1"/>
</dbReference>
<dbReference type="SUPFAM" id="SSF55144">
    <property type="entry name" value="LigT-like"/>
    <property type="match status" value="1"/>
</dbReference>
<feature type="active site" description="Proton acceptor" evidence="2">
    <location>
        <position position="126"/>
    </location>
</feature>
<dbReference type="RefSeq" id="WP_144304171.1">
    <property type="nucleotide sequence ID" value="NZ_QMIE01000017.1"/>
</dbReference>
<evidence type="ECO:0000256" key="3">
    <source>
        <dbReference type="SAM" id="MobiDB-lite"/>
    </source>
</evidence>
<comment type="catalytic activity">
    <reaction evidence="2">
        <text>a 3'-end 2',3'-cyclophospho-ribonucleotide-RNA + H2O = a 3'-end 2'-phospho-ribonucleotide-RNA + H(+)</text>
        <dbReference type="Rhea" id="RHEA:11828"/>
        <dbReference type="Rhea" id="RHEA-COMP:10464"/>
        <dbReference type="Rhea" id="RHEA-COMP:17353"/>
        <dbReference type="ChEBI" id="CHEBI:15377"/>
        <dbReference type="ChEBI" id="CHEBI:15378"/>
        <dbReference type="ChEBI" id="CHEBI:83064"/>
        <dbReference type="ChEBI" id="CHEBI:173113"/>
        <dbReference type="EC" id="3.1.4.58"/>
    </reaction>
</comment>
<feature type="domain" description="Phosphoesterase HXTX" evidence="4">
    <location>
        <begin position="32"/>
        <end position="90"/>
    </location>
</feature>
<dbReference type="EC" id="3.1.4.58" evidence="2"/>
<dbReference type="PANTHER" id="PTHR35561:SF1">
    <property type="entry name" value="RNA 2',3'-CYCLIC PHOSPHODIESTERASE"/>
    <property type="match status" value="1"/>
</dbReference>
<accession>A0A7M3MBB4</accession>
<dbReference type="Proteomes" id="UP000448292">
    <property type="component" value="Unassembled WGS sequence"/>
</dbReference>
<dbReference type="HAMAP" id="MF_01940">
    <property type="entry name" value="RNA_CPDase"/>
    <property type="match status" value="1"/>
</dbReference>
<dbReference type="AlphaFoldDB" id="A0A7M3MBB4"/>
<dbReference type="GO" id="GO:0004113">
    <property type="term" value="F:2',3'-cyclic-nucleotide 3'-phosphodiesterase activity"/>
    <property type="evidence" value="ECO:0007669"/>
    <property type="project" value="InterPro"/>
</dbReference>
<feature type="compositionally biased region" description="Basic residues" evidence="3">
    <location>
        <begin position="131"/>
        <end position="147"/>
    </location>
</feature>
<gene>
    <name evidence="5" type="primary">thpR</name>
    <name evidence="5" type="ORF">DPQ33_15675</name>
</gene>
<evidence type="ECO:0000256" key="1">
    <source>
        <dbReference type="ARBA" id="ARBA00022801"/>
    </source>
</evidence>
<reference evidence="5 6" key="1">
    <citation type="submission" date="2018-06" db="EMBL/GenBank/DDBJ databases">
        <title>Complete genome of Desulfovibrio indonesiensis P37SLT.</title>
        <authorList>
            <person name="Crispim J.S."/>
            <person name="Vidigal P.M.P."/>
            <person name="Silva L.C.F."/>
            <person name="Laguardia C.N."/>
            <person name="Araujo L.C."/>
            <person name="Dias R.S."/>
            <person name="Sousa M.P."/>
            <person name="Paula S.O."/>
            <person name="Silva C."/>
        </authorList>
    </citation>
    <scope>NUCLEOTIDE SEQUENCE [LARGE SCALE GENOMIC DNA]</scope>
    <source>
        <strain evidence="5 6">P37SLT</strain>
    </source>
</reference>
<feature type="short sequence motif" description="HXTX 2" evidence="2">
    <location>
        <begin position="126"/>
        <end position="129"/>
    </location>
</feature>
<dbReference type="InterPro" id="IPR009097">
    <property type="entry name" value="Cyclic_Pdiesterase"/>
</dbReference>
<evidence type="ECO:0000313" key="5">
    <source>
        <dbReference type="EMBL" id="TVM15401.1"/>
    </source>
</evidence>
<dbReference type="OrthoDB" id="9793819at2"/>
<dbReference type="GO" id="GO:0008664">
    <property type="term" value="F:RNA 2',3'-cyclic 3'-phosphodiesterase activity"/>
    <property type="evidence" value="ECO:0007669"/>
    <property type="project" value="UniProtKB-EC"/>
</dbReference>
<feature type="short sequence motif" description="HXTX 1" evidence="2">
    <location>
        <begin position="41"/>
        <end position="44"/>
    </location>
</feature>
<evidence type="ECO:0000259" key="4">
    <source>
        <dbReference type="Pfam" id="PF02834"/>
    </source>
</evidence>
<comment type="function">
    <text evidence="2">Hydrolyzes RNA 2',3'-cyclic phosphodiester to an RNA 2'-phosphomonoester.</text>
</comment>
<feature type="region of interest" description="Disordered" evidence="3">
    <location>
        <begin position="130"/>
        <end position="163"/>
    </location>
</feature>
<dbReference type="InterPro" id="IPR014051">
    <property type="entry name" value="Phosphoesterase_HXTX"/>
</dbReference>